<comment type="caution">
    <text evidence="2">The sequence shown here is derived from an EMBL/GenBank/DDBJ whole genome shotgun (WGS) entry which is preliminary data.</text>
</comment>
<dbReference type="AlphaFoldDB" id="A0A4D4KYP9"/>
<evidence type="ECO:0000313" key="3">
    <source>
        <dbReference type="Proteomes" id="UP000301309"/>
    </source>
</evidence>
<accession>A0A4D4KYP9</accession>
<reference evidence="2 3" key="1">
    <citation type="journal article" date="2020" name="Int. J. Syst. Evol. Microbiol.">
        <title>Reclassification of Streptomyces castelarensis and Streptomyces sporoclivatus as later heterotypic synonyms of Streptomyces antimycoticus.</title>
        <authorList>
            <person name="Komaki H."/>
            <person name="Tamura T."/>
        </authorList>
    </citation>
    <scope>NUCLEOTIDE SEQUENCE [LARGE SCALE GENOMIC DNA]</scope>
    <source>
        <strain evidence="2 3">NBRC 13459</strain>
    </source>
</reference>
<protein>
    <submittedName>
        <fullName evidence="2">Uncharacterized protein</fullName>
    </submittedName>
</protein>
<dbReference type="EMBL" id="BJHW01000001">
    <property type="protein sequence ID" value="GDY51986.1"/>
    <property type="molecule type" value="Genomic_DNA"/>
</dbReference>
<gene>
    <name evidence="2" type="ORF">SVIO_026090</name>
</gene>
<dbReference type="Proteomes" id="UP000301309">
    <property type="component" value="Unassembled WGS sequence"/>
</dbReference>
<evidence type="ECO:0000313" key="2">
    <source>
        <dbReference type="EMBL" id="GDY51986.1"/>
    </source>
</evidence>
<keyword evidence="3" id="KW-1185">Reference proteome</keyword>
<organism evidence="2 3">
    <name type="scientific">Streptomyces violaceusniger</name>
    <dbReference type="NCBI Taxonomy" id="68280"/>
    <lineage>
        <taxon>Bacteria</taxon>
        <taxon>Bacillati</taxon>
        <taxon>Actinomycetota</taxon>
        <taxon>Actinomycetes</taxon>
        <taxon>Kitasatosporales</taxon>
        <taxon>Streptomycetaceae</taxon>
        <taxon>Streptomyces</taxon>
        <taxon>Streptomyces violaceusniger group</taxon>
    </lineage>
</organism>
<sequence length="143" mass="15194">MGGTHSGGIQVGPVWTAGERHCKLLGMRITKAESPSVYARVLILGTGRIKLATTRQQPTGSADDALSTHSSHRPVASQPRMPVTAVGEVFARLRLSYPFLRAAAVGRLRDDGSATLRSGSNSVIRVHPSNRQQVGGEFLGRPA</sequence>
<proteinExistence type="predicted"/>
<evidence type="ECO:0000256" key="1">
    <source>
        <dbReference type="SAM" id="MobiDB-lite"/>
    </source>
</evidence>
<feature type="region of interest" description="Disordered" evidence="1">
    <location>
        <begin position="53"/>
        <end position="80"/>
    </location>
</feature>
<name>A0A4D4KYP9_STRVO</name>